<evidence type="ECO:0000313" key="4">
    <source>
        <dbReference type="Proteomes" id="UP001154322"/>
    </source>
</evidence>
<feature type="coiled-coil region" evidence="1">
    <location>
        <begin position="231"/>
        <end position="258"/>
    </location>
</feature>
<dbReference type="EMBL" id="CALYLO010000005">
    <property type="protein sequence ID" value="CAH8246844.1"/>
    <property type="molecule type" value="Genomic_DNA"/>
</dbReference>
<sequence>MANRYCNLVGSKKISEDFQNINIGFDKVQQDMDSKSSGDHRHPNATDTTDGFMSAQDKAKMDASTASATPGTLAQRDASGRMKTAAPSAKTDVARKAEVDAVQADLDSHKADAVMHVTAEDHEKLGSIEEGAEVNQPAFSKVNDIEAGEKTDALTFKGGVGIKITTNPNTNEVTFTASGDSTPGDHGSSHTEHGADPIPNATAKEGGLMSAVDKAEFDKLAAEVPMQGAELERHDKQLKEHAAELEDHEQRIDGIEAGMADVPGTPLELRPGLQVVESEQDTPFRMGEIKGRTLLNLNGKDGNFDYRGLLPTFFGTGEIIPASTPVGTKVQKIVCNRAADSPGHFGARYELNIDRSKHYVAVAYLDNISCDEPVYFSFAEWKSTGYYTIRKSGNVKKGEGMVFRYVSISPTDMSSIQEKLIFYFRGEGTADAEFRIGAFALYEITQAEYEAIGGTNFDYVAERYPYVDSMTNVTNPYAIVTGGNLLPPFYEADRITVASKATVVAPYELRFGAGGDGDFLAYHLSVLPNQTYVFSLENSGVSWCITELDYNTFVVPYGTDTYRSFNVGSRTQIALVLKSFSADIDVSCKNPMLTVGTEAKPFVPQQRSMIAFETELAAHPVDGSNPDILFMGDDGLPYVLEAWGKVALEPSNFENIAQNANLNGFKQIAMLLKQKDTSSISRLIKFDGTQLILDLNSVPLTEPDSYITSSEGNLWVTIPNTDSGWGPDYTPTADEIKAYFLGWRMAENITGFPLYNGTGTKCWYKINTNSAPQTAQPTESYPEWTPYRLQYLKAKPTVEPVRNYELGATLSAGSNMVEVGSGIVIRERANPAPGVSDEGNINNAYLPATMLRHRTRVASAIVYKNNAIDRAWIAKGDNVLQTEPSYYDPTAVYHVTYTMLDPTLAAPISGTVAANLRGTVSDLVQDVGDIGRRLSVVETQKAEKDVAGWIQATLLNNWTPYDLTNYLSASYYKDSSGIVYVDGMISGGSVTPGTLLFRLPKGYRPRMHKMFSATSSDGDIVSPAAIVVSPDGSVTIIRAVSSVYLALSAITFLAEQ</sequence>
<comment type="caution">
    <text evidence="3">The sequence shown here is derived from an EMBL/GenBank/DDBJ whole genome shotgun (WGS) entry which is preliminary data.</text>
</comment>
<evidence type="ECO:0000256" key="2">
    <source>
        <dbReference type="SAM" id="MobiDB-lite"/>
    </source>
</evidence>
<name>A0ABN8U6Z6_9BACL</name>
<evidence type="ECO:0000256" key="1">
    <source>
        <dbReference type="SAM" id="Coils"/>
    </source>
</evidence>
<organism evidence="3 4">
    <name type="scientific">Paenibacillus melissococcoides</name>
    <dbReference type="NCBI Taxonomy" id="2912268"/>
    <lineage>
        <taxon>Bacteria</taxon>
        <taxon>Bacillati</taxon>
        <taxon>Bacillota</taxon>
        <taxon>Bacilli</taxon>
        <taxon>Bacillales</taxon>
        <taxon>Paenibacillaceae</taxon>
        <taxon>Paenibacillus</taxon>
    </lineage>
</organism>
<protein>
    <recommendedName>
        <fullName evidence="5">Tail fiber protein</fullName>
    </recommendedName>
</protein>
<feature type="compositionally biased region" description="Basic and acidic residues" evidence="2">
    <location>
        <begin position="30"/>
        <end position="44"/>
    </location>
</feature>
<proteinExistence type="predicted"/>
<accession>A0ABN8U6Z6</accession>
<evidence type="ECO:0000313" key="3">
    <source>
        <dbReference type="EMBL" id="CAH8246844.1"/>
    </source>
</evidence>
<reference evidence="3" key="1">
    <citation type="submission" date="2022-06" db="EMBL/GenBank/DDBJ databases">
        <authorList>
            <person name="Dietemann V."/>
            <person name="Ory F."/>
            <person name="Dainat B."/>
            <person name="Oberhansli S."/>
        </authorList>
    </citation>
    <scope>NUCLEOTIDE SEQUENCE</scope>
    <source>
        <strain evidence="3">Ena-SAMPLE-TAB-26-04-2022-14:26:32:270-5432</strain>
    </source>
</reference>
<feature type="region of interest" description="Disordered" evidence="2">
    <location>
        <begin position="171"/>
        <end position="204"/>
    </location>
</feature>
<evidence type="ECO:0008006" key="5">
    <source>
        <dbReference type="Google" id="ProtNLM"/>
    </source>
</evidence>
<keyword evidence="4" id="KW-1185">Reference proteome</keyword>
<keyword evidence="1" id="KW-0175">Coiled coil</keyword>
<feature type="region of interest" description="Disordered" evidence="2">
    <location>
        <begin position="30"/>
        <end position="92"/>
    </location>
</feature>
<dbReference type="RefSeq" id="WP_213430617.1">
    <property type="nucleotide sequence ID" value="NZ_AP031286.1"/>
</dbReference>
<feature type="compositionally biased region" description="Polar residues" evidence="2">
    <location>
        <begin position="171"/>
        <end position="181"/>
    </location>
</feature>
<dbReference type="Proteomes" id="UP001154322">
    <property type="component" value="Unassembled WGS sequence"/>
</dbReference>
<gene>
    <name evidence="3" type="ORF">WJ0W_004076</name>
</gene>